<accession>A0A8K0C720</accession>
<dbReference type="Proteomes" id="UP000801492">
    <property type="component" value="Unassembled WGS sequence"/>
</dbReference>
<dbReference type="OrthoDB" id="6776901at2759"/>
<sequence length="91" mass="10364">MLGELKVKPFKSAEYTPPDNFIEEVDDLFDSVELPTDSWDSMMILSSLHKVDIVAIKEWELFGYSGEFPTVKNLLVDIKTQTLESLEGKSH</sequence>
<evidence type="ECO:0000313" key="2">
    <source>
        <dbReference type="Proteomes" id="UP000801492"/>
    </source>
</evidence>
<comment type="caution">
    <text evidence="1">The sequence shown here is derived from an EMBL/GenBank/DDBJ whole genome shotgun (WGS) entry which is preliminary data.</text>
</comment>
<evidence type="ECO:0000313" key="1">
    <source>
        <dbReference type="EMBL" id="KAF2879986.1"/>
    </source>
</evidence>
<keyword evidence="2" id="KW-1185">Reference proteome</keyword>
<reference evidence="1" key="1">
    <citation type="submission" date="2019-08" db="EMBL/GenBank/DDBJ databases">
        <title>The genome of the North American firefly Photinus pyralis.</title>
        <authorList>
            <consortium name="Photinus pyralis genome working group"/>
            <person name="Fallon T.R."/>
            <person name="Sander Lower S.E."/>
            <person name="Weng J.-K."/>
        </authorList>
    </citation>
    <scope>NUCLEOTIDE SEQUENCE</scope>
    <source>
        <strain evidence="1">TRF0915ILg1</strain>
        <tissue evidence="1">Whole body</tissue>
    </source>
</reference>
<dbReference type="EMBL" id="VTPC01091040">
    <property type="protein sequence ID" value="KAF2879986.1"/>
    <property type="molecule type" value="Genomic_DNA"/>
</dbReference>
<gene>
    <name evidence="1" type="ORF">ILUMI_26189</name>
</gene>
<organism evidence="1 2">
    <name type="scientific">Ignelater luminosus</name>
    <name type="common">Cucubano</name>
    <name type="synonym">Pyrophorus luminosus</name>
    <dbReference type="NCBI Taxonomy" id="2038154"/>
    <lineage>
        <taxon>Eukaryota</taxon>
        <taxon>Metazoa</taxon>
        <taxon>Ecdysozoa</taxon>
        <taxon>Arthropoda</taxon>
        <taxon>Hexapoda</taxon>
        <taxon>Insecta</taxon>
        <taxon>Pterygota</taxon>
        <taxon>Neoptera</taxon>
        <taxon>Endopterygota</taxon>
        <taxon>Coleoptera</taxon>
        <taxon>Polyphaga</taxon>
        <taxon>Elateriformia</taxon>
        <taxon>Elateroidea</taxon>
        <taxon>Elateridae</taxon>
        <taxon>Agrypninae</taxon>
        <taxon>Pyrophorini</taxon>
        <taxon>Ignelater</taxon>
    </lineage>
</organism>
<dbReference type="AlphaFoldDB" id="A0A8K0C720"/>
<proteinExistence type="predicted"/>
<protein>
    <submittedName>
        <fullName evidence="1">Uncharacterized protein</fullName>
    </submittedName>
</protein>
<name>A0A8K0C720_IGNLU</name>